<dbReference type="AlphaFoldDB" id="R1AQJ4"/>
<dbReference type="NCBIfam" id="TIGR03826">
    <property type="entry name" value="YvyF"/>
    <property type="match status" value="1"/>
</dbReference>
<dbReference type="STRING" id="1304284.L21TH_2578"/>
<dbReference type="eggNOG" id="ENOG5032TKA">
    <property type="taxonomic scope" value="Bacteria"/>
</dbReference>
<accession>R1AQJ4</accession>
<comment type="caution">
    <text evidence="1">The sequence shown here is derived from an EMBL/GenBank/DDBJ whole genome shotgun (WGS) entry which is preliminary data.</text>
</comment>
<sequence length="138" mass="16458">MNVRNCRRCGRIYVYDGINKLCPQCRKQDEEEFHRVKEYIYDNPGANVQMVSDATGVSTEKILKFLREGRLELKGDEENLFLDCERCGRPIRTGRFCEKCKQEMEREFKQAIASDKSNSRIQKERDKMYIAEKYKRKK</sequence>
<dbReference type="EMBL" id="ARZA01000276">
    <property type="protein sequence ID" value="EOC99397.1"/>
    <property type="molecule type" value="Genomic_DNA"/>
</dbReference>
<name>R1AQJ4_9FIRM</name>
<organism evidence="1 2">
    <name type="scientific">Caldisalinibacter kiritimatiensis</name>
    <dbReference type="NCBI Taxonomy" id="1304284"/>
    <lineage>
        <taxon>Bacteria</taxon>
        <taxon>Bacillati</taxon>
        <taxon>Bacillota</taxon>
        <taxon>Tissierellia</taxon>
        <taxon>Tissierellales</taxon>
        <taxon>Thermohalobacteraceae</taxon>
        <taxon>Caldisalinibacter</taxon>
    </lineage>
</organism>
<gene>
    <name evidence="1" type="ORF">L21TH_2578</name>
</gene>
<dbReference type="Proteomes" id="UP000013378">
    <property type="component" value="Unassembled WGS sequence"/>
</dbReference>
<keyword evidence="1" id="KW-0969">Cilium</keyword>
<dbReference type="OrthoDB" id="1739831at2"/>
<dbReference type="PATRIC" id="fig|1304284.3.peg.2533"/>
<protein>
    <submittedName>
        <fullName evidence="1">Flagellar protein</fullName>
    </submittedName>
</protein>
<keyword evidence="1" id="KW-0282">Flagellum</keyword>
<dbReference type="RefSeq" id="WP_006317282.1">
    <property type="nucleotide sequence ID" value="NZ_ARZA01000276.1"/>
</dbReference>
<dbReference type="InterPro" id="IPR022258">
    <property type="entry name" value="Flagellar_operon_YvyF"/>
</dbReference>
<evidence type="ECO:0000313" key="2">
    <source>
        <dbReference type="Proteomes" id="UP000013378"/>
    </source>
</evidence>
<keyword evidence="1" id="KW-0966">Cell projection</keyword>
<evidence type="ECO:0000313" key="1">
    <source>
        <dbReference type="EMBL" id="EOC99397.1"/>
    </source>
</evidence>
<proteinExistence type="predicted"/>
<reference evidence="1 2" key="1">
    <citation type="journal article" date="2015" name="Geomicrobiol. J.">
        <title>Caldisalinibacter kiritimatiensis gen. nov., sp. nov., a moderately thermohalophilic thiosulfate-reducing bacterium from a hypersaline microbial mat.</title>
        <authorList>
            <person name="Ben Hania W."/>
            <person name="Joseph M."/>
            <person name="Fiebig A."/>
            <person name="Bunk B."/>
            <person name="Klenk H.-P."/>
            <person name="Fardeau M.-L."/>
            <person name="Spring S."/>
        </authorList>
    </citation>
    <scope>NUCLEOTIDE SEQUENCE [LARGE SCALE GENOMIC DNA]</scope>
    <source>
        <strain evidence="1 2">L21-TH-D2</strain>
    </source>
</reference>
<keyword evidence="2" id="KW-1185">Reference proteome</keyword>